<comment type="similarity">
    <text evidence="3">Belongs to the expansin family.</text>
</comment>
<dbReference type="OrthoDB" id="623266at2759"/>
<dbReference type="InterPro" id="IPR005795">
    <property type="entry name" value="LolPI"/>
</dbReference>
<dbReference type="PANTHER" id="PTHR31692:SF4">
    <property type="entry name" value="EXPANSIN-LIKE A1-RELATED"/>
    <property type="match status" value="1"/>
</dbReference>
<dbReference type="Pfam" id="PF03330">
    <property type="entry name" value="DPBB_1"/>
    <property type="match status" value="1"/>
</dbReference>
<dbReference type="Pfam" id="PF01357">
    <property type="entry name" value="Expansin_C"/>
    <property type="match status" value="1"/>
</dbReference>
<sequence>MAWFLSLFFFFLVSFANACDRCIHRSKATHYYGDSPTSYGGACGYGDLALEFTDGYFSAAVPSLYKQGAGCGACFQVRCKDKRLCNTAGSKVVLTDQNYDSRVDFVLSRKAFSAMALKGKGQELLNTGIVDVEYKRIPCGYKNKNLAVRVEESSYNPNYLALKLLYQGGQTEIVAVDIAEVGSYEWVSLRRNYGAVWDTNKVPNGALQMRMAFTSGYDGKWVWAEYVLPVDWEVGAIYDTGVQIYDIAKEGCPRSQQNDGLVTLAED</sequence>
<dbReference type="InterPro" id="IPR009009">
    <property type="entry name" value="RlpA-like_DPBB"/>
</dbReference>
<dbReference type="PRINTS" id="PR01225">
    <property type="entry name" value="EXPANSNFAMLY"/>
</dbReference>
<evidence type="ECO:0000313" key="10">
    <source>
        <dbReference type="Proteomes" id="UP000321947"/>
    </source>
</evidence>
<evidence type="ECO:0000313" key="9">
    <source>
        <dbReference type="Proteomes" id="UP000321393"/>
    </source>
</evidence>
<evidence type="ECO:0000259" key="6">
    <source>
        <dbReference type="PROSITE" id="PS50843"/>
    </source>
</evidence>
<dbReference type="Gene3D" id="2.40.40.10">
    <property type="entry name" value="RlpA-like domain"/>
    <property type="match status" value="1"/>
</dbReference>
<dbReference type="AlphaFoldDB" id="A0A5A7TFD4"/>
<accession>A0A5A7TFD4</accession>
<evidence type="ECO:0000313" key="8">
    <source>
        <dbReference type="EMBL" id="TYK23333.1"/>
    </source>
</evidence>
<organism evidence="7 9">
    <name type="scientific">Cucumis melo var. makuwa</name>
    <name type="common">Oriental melon</name>
    <dbReference type="NCBI Taxonomy" id="1194695"/>
    <lineage>
        <taxon>Eukaryota</taxon>
        <taxon>Viridiplantae</taxon>
        <taxon>Streptophyta</taxon>
        <taxon>Embryophyta</taxon>
        <taxon>Tracheophyta</taxon>
        <taxon>Spermatophyta</taxon>
        <taxon>Magnoliopsida</taxon>
        <taxon>eudicotyledons</taxon>
        <taxon>Gunneridae</taxon>
        <taxon>Pentapetalae</taxon>
        <taxon>rosids</taxon>
        <taxon>fabids</taxon>
        <taxon>Cucurbitales</taxon>
        <taxon>Cucurbitaceae</taxon>
        <taxon>Benincaseae</taxon>
        <taxon>Cucumis</taxon>
    </lineage>
</organism>
<dbReference type="GO" id="GO:0009653">
    <property type="term" value="P:anatomical structure morphogenesis"/>
    <property type="evidence" value="ECO:0007669"/>
    <property type="project" value="UniProtKB-ARBA"/>
</dbReference>
<dbReference type="PRINTS" id="PR00829">
    <property type="entry name" value="LOLP1ALLERGN"/>
</dbReference>
<dbReference type="PROSITE" id="PS50843">
    <property type="entry name" value="EXPANSIN_CBD"/>
    <property type="match status" value="1"/>
</dbReference>
<dbReference type="SUPFAM" id="SSF50685">
    <property type="entry name" value="Barwin-like endoglucanases"/>
    <property type="match status" value="1"/>
</dbReference>
<dbReference type="GO" id="GO:0009505">
    <property type="term" value="C:plant-type cell wall"/>
    <property type="evidence" value="ECO:0007669"/>
    <property type="project" value="TreeGrafter"/>
</dbReference>
<dbReference type="CDD" id="cd22276">
    <property type="entry name" value="DPBB_EXLA_N"/>
    <property type="match status" value="1"/>
</dbReference>
<dbReference type="Proteomes" id="UP000321393">
    <property type="component" value="Unassembled WGS sequence"/>
</dbReference>
<dbReference type="InterPro" id="IPR007117">
    <property type="entry name" value="Expansin_CBD"/>
</dbReference>
<feature type="chain" id="PRO_5042722032" evidence="4">
    <location>
        <begin position="19"/>
        <end position="267"/>
    </location>
</feature>
<reference evidence="9 10" key="1">
    <citation type="submission" date="2019-08" db="EMBL/GenBank/DDBJ databases">
        <title>Draft genome sequences of two oriental melons (Cucumis melo L. var makuwa).</title>
        <authorList>
            <person name="Kwon S.-Y."/>
        </authorList>
    </citation>
    <scope>NUCLEOTIDE SEQUENCE [LARGE SCALE GENOMIC DNA]</scope>
    <source>
        <strain evidence="10">cv. Chang Bougi</strain>
        <strain evidence="9">cv. SW 3</strain>
        <tissue evidence="7">Leaf</tissue>
    </source>
</reference>
<evidence type="ECO:0000256" key="1">
    <source>
        <dbReference type="ARBA" id="ARBA00004613"/>
    </source>
</evidence>
<evidence type="ECO:0000256" key="2">
    <source>
        <dbReference type="ARBA" id="ARBA00022525"/>
    </source>
</evidence>
<dbReference type="PANTHER" id="PTHR31692">
    <property type="entry name" value="EXPANSIN-B3"/>
    <property type="match status" value="1"/>
</dbReference>
<evidence type="ECO:0000256" key="4">
    <source>
        <dbReference type="SAM" id="SignalP"/>
    </source>
</evidence>
<gene>
    <name evidence="8" type="ORF">E5676_scaffold142G003940</name>
    <name evidence="7" type="ORF">E6C27_scaffold460G00820</name>
</gene>
<dbReference type="EMBL" id="SSTE01017567">
    <property type="protein sequence ID" value="KAA0040371.1"/>
    <property type="molecule type" value="Genomic_DNA"/>
</dbReference>
<feature type="signal peptide" evidence="4">
    <location>
        <begin position="1"/>
        <end position="18"/>
    </location>
</feature>
<dbReference type="GO" id="GO:0009506">
    <property type="term" value="C:plasmodesma"/>
    <property type="evidence" value="ECO:0007669"/>
    <property type="project" value="TreeGrafter"/>
</dbReference>
<dbReference type="InterPro" id="IPR007118">
    <property type="entry name" value="Expan_Lol_pI"/>
</dbReference>
<keyword evidence="4" id="KW-0732">Signal</keyword>
<dbReference type="STRING" id="1194695.A0A5A7TFD4"/>
<proteinExistence type="inferred from homology"/>
<feature type="domain" description="Expansin-like EG45" evidence="5">
    <location>
        <begin position="40"/>
        <end position="144"/>
    </location>
</feature>
<dbReference type="EMBL" id="SSTD01004586">
    <property type="protein sequence ID" value="TYK23333.1"/>
    <property type="molecule type" value="Genomic_DNA"/>
</dbReference>
<protein>
    <submittedName>
        <fullName evidence="7">Expansin-like A3</fullName>
    </submittedName>
</protein>
<dbReference type="Proteomes" id="UP000321947">
    <property type="component" value="Unassembled WGS sequence"/>
</dbReference>
<dbReference type="Gene3D" id="2.60.40.760">
    <property type="entry name" value="Expansin, cellulose-binding-like domain"/>
    <property type="match status" value="1"/>
</dbReference>
<dbReference type="SUPFAM" id="SSF49590">
    <property type="entry name" value="PHL pollen allergen"/>
    <property type="match status" value="1"/>
</dbReference>
<evidence type="ECO:0000256" key="3">
    <source>
        <dbReference type="RuleBase" id="RU003460"/>
    </source>
</evidence>
<evidence type="ECO:0000313" key="7">
    <source>
        <dbReference type="EMBL" id="KAA0040371.1"/>
    </source>
</evidence>
<dbReference type="InterPro" id="IPR036908">
    <property type="entry name" value="RlpA-like_sf"/>
</dbReference>
<feature type="domain" description="Expansin-like CBD" evidence="6">
    <location>
        <begin position="158"/>
        <end position="240"/>
    </location>
</feature>
<name>A0A5A7TFD4_CUCMM</name>
<comment type="subcellular location">
    <subcellularLocation>
        <location evidence="1">Secreted</location>
    </subcellularLocation>
</comment>
<dbReference type="InterPro" id="IPR007112">
    <property type="entry name" value="Expansin/allergen_DPBB_dom"/>
</dbReference>
<keyword evidence="2" id="KW-0964">Secreted</keyword>
<dbReference type="InterPro" id="IPR036749">
    <property type="entry name" value="Expansin_CBD_sf"/>
</dbReference>
<dbReference type="PROSITE" id="PS50842">
    <property type="entry name" value="EXPANSIN_EG45"/>
    <property type="match status" value="1"/>
</dbReference>
<comment type="caution">
    <text evidence="7">The sequence shown here is derived from an EMBL/GenBank/DDBJ whole genome shotgun (WGS) entry which is preliminary data.</text>
</comment>
<dbReference type="GO" id="GO:0005576">
    <property type="term" value="C:extracellular region"/>
    <property type="evidence" value="ECO:0007669"/>
    <property type="project" value="UniProtKB-SubCell"/>
</dbReference>
<evidence type="ECO:0000259" key="5">
    <source>
        <dbReference type="PROSITE" id="PS50842"/>
    </source>
</evidence>